<gene>
    <name evidence="7" type="ORF">AT9943_LOCUS11668</name>
</gene>
<dbReference type="GO" id="GO:0046872">
    <property type="term" value="F:metal ion binding"/>
    <property type="evidence" value="ECO:0007669"/>
    <property type="project" value="UniProtKB-KW"/>
</dbReference>
<dbReference type="Pfam" id="PF14226">
    <property type="entry name" value="DIOX_N"/>
    <property type="match status" value="1"/>
</dbReference>
<organism evidence="7 8">
    <name type="scientific">Arabidopsis thaliana</name>
    <name type="common">Mouse-ear cress</name>
    <dbReference type="NCBI Taxonomy" id="3702"/>
    <lineage>
        <taxon>Eukaryota</taxon>
        <taxon>Viridiplantae</taxon>
        <taxon>Streptophyta</taxon>
        <taxon>Embryophyta</taxon>
        <taxon>Tracheophyta</taxon>
        <taxon>Spermatophyta</taxon>
        <taxon>Magnoliopsida</taxon>
        <taxon>eudicotyledons</taxon>
        <taxon>Gunneridae</taxon>
        <taxon>Pentapetalae</taxon>
        <taxon>rosids</taxon>
        <taxon>malvids</taxon>
        <taxon>Brassicales</taxon>
        <taxon>Brassicaceae</taxon>
        <taxon>Camelineae</taxon>
        <taxon>Arabidopsis</taxon>
    </lineage>
</organism>
<dbReference type="GO" id="GO:0016491">
    <property type="term" value="F:oxidoreductase activity"/>
    <property type="evidence" value="ECO:0007669"/>
    <property type="project" value="UniProtKB-KW"/>
</dbReference>
<evidence type="ECO:0000256" key="1">
    <source>
        <dbReference type="ARBA" id="ARBA00008056"/>
    </source>
</evidence>
<evidence type="ECO:0000313" key="7">
    <source>
        <dbReference type="EMBL" id="CAD5323737.1"/>
    </source>
</evidence>
<keyword evidence="2 5" id="KW-0479">Metal-binding</keyword>
<evidence type="ECO:0000259" key="6">
    <source>
        <dbReference type="PROSITE" id="PS51471"/>
    </source>
</evidence>
<reference evidence="7 8" key="1">
    <citation type="submission" date="2020-09" db="EMBL/GenBank/DDBJ databases">
        <authorList>
            <person name="Ashkenazy H."/>
        </authorList>
    </citation>
    <scope>NUCLEOTIDE SEQUENCE [LARGE SCALE GENOMIC DNA]</scope>
    <source>
        <strain evidence="8">cv. Cdm-0</strain>
    </source>
</reference>
<evidence type="ECO:0000256" key="3">
    <source>
        <dbReference type="ARBA" id="ARBA00023002"/>
    </source>
</evidence>
<dbReference type="Gene3D" id="2.60.120.330">
    <property type="entry name" value="B-lactam Antibiotic, Isopenicillin N Synthase, Chain"/>
    <property type="match status" value="1"/>
</dbReference>
<feature type="domain" description="Fe2OG dioxygenase" evidence="6">
    <location>
        <begin position="203"/>
        <end position="304"/>
    </location>
</feature>
<evidence type="ECO:0000256" key="2">
    <source>
        <dbReference type="ARBA" id="ARBA00022723"/>
    </source>
</evidence>
<dbReference type="PROSITE" id="PS51471">
    <property type="entry name" value="FE2OG_OXY"/>
    <property type="match status" value="1"/>
</dbReference>
<dbReference type="AlphaFoldDB" id="A0A7G2EPE8"/>
<dbReference type="InterPro" id="IPR027443">
    <property type="entry name" value="IPNS-like_sf"/>
</dbReference>
<accession>A0A7G2EPE8</accession>
<dbReference type="InterPro" id="IPR050295">
    <property type="entry name" value="Plant_2OG-oxidoreductases"/>
</dbReference>
<dbReference type="SUPFAM" id="SSF51197">
    <property type="entry name" value="Clavaminate synthase-like"/>
    <property type="match status" value="1"/>
</dbReference>
<dbReference type="PANTHER" id="PTHR47991">
    <property type="entry name" value="OXOGLUTARATE/IRON-DEPENDENT DIOXYGENASE"/>
    <property type="match status" value="1"/>
</dbReference>
<keyword evidence="3 5" id="KW-0560">Oxidoreductase</keyword>
<dbReference type="Pfam" id="PF03171">
    <property type="entry name" value="2OG-FeII_Oxy"/>
    <property type="match status" value="1"/>
</dbReference>
<dbReference type="FunFam" id="2.60.120.330:FF:000001">
    <property type="entry name" value="Protein SRG1"/>
    <property type="match status" value="1"/>
</dbReference>
<proteinExistence type="inferred from homology"/>
<evidence type="ECO:0000256" key="4">
    <source>
        <dbReference type="ARBA" id="ARBA00023004"/>
    </source>
</evidence>
<dbReference type="InterPro" id="IPR044861">
    <property type="entry name" value="IPNS-like_FE2OG_OXY"/>
</dbReference>
<comment type="similarity">
    <text evidence="1 5">Belongs to the iron/ascorbate-dependent oxidoreductase family.</text>
</comment>
<dbReference type="EMBL" id="LR881468">
    <property type="protein sequence ID" value="CAD5323737.1"/>
    <property type="molecule type" value="Genomic_DNA"/>
</dbReference>
<dbReference type="InterPro" id="IPR005123">
    <property type="entry name" value="Oxoglu/Fe-dep_dioxygenase_dom"/>
</dbReference>
<dbReference type="InterPro" id="IPR026992">
    <property type="entry name" value="DIOX_N"/>
</dbReference>
<protein>
    <submittedName>
        <fullName evidence="7">(thale cress) hypothetical protein</fullName>
    </submittedName>
</protein>
<evidence type="ECO:0000313" key="8">
    <source>
        <dbReference type="Proteomes" id="UP000516314"/>
    </source>
</evidence>
<dbReference type="Proteomes" id="UP000516314">
    <property type="component" value="Chromosome 3"/>
</dbReference>
<name>A0A7G2EPE8_ARATH</name>
<keyword evidence="4 5" id="KW-0408">Iron</keyword>
<sequence>MAPLPISSIRVGKIDDVQELIKSKPNKVPERFIREEYERGVVVSSLKTHHLHHQIPVIDLSKLSKPDNDDFFFEILKLSQACEDWGFFQVINHGIEVEVVEDIEEVASEFFDMPLEEKKKYPMEPGTVQGYGQAFIFSEDQKLDWCNMFALGVHPPQIRNPKLWPSKPARFSESLEGYSKEIRELCKRLLKYIAISLGLKEERFEEMFGEAVQAVRMNYYPPCSSPDLVLGLSPHSDGSALTVLQQSKNSCVGLQILKDNTWVPVKPLPNALVINIGDTIESVEHRAVTNREKERLTIVTFYAPNYEVEIEPMSELVDDETNPCKYRSYNHGDYSYHYVSNKLQGKKSLDFAKILN</sequence>
<evidence type="ECO:0000256" key="5">
    <source>
        <dbReference type="RuleBase" id="RU003682"/>
    </source>
</evidence>